<dbReference type="EMBL" id="JAWIZZ010000023">
    <property type="protein sequence ID" value="KAK5781915.1"/>
    <property type="molecule type" value="Genomic_DNA"/>
</dbReference>
<keyword evidence="6" id="KW-0810">Translation regulation</keyword>
<protein>
    <recommendedName>
        <fullName evidence="5">ATPase expression protein 2, mitochondrial</fullName>
    </recommendedName>
</protein>
<evidence type="ECO:0000313" key="10">
    <source>
        <dbReference type="EMBL" id="KAK5781915.1"/>
    </source>
</evidence>
<keyword evidence="7" id="KW-0809">Transit peptide</keyword>
<evidence type="ECO:0000256" key="1">
    <source>
        <dbReference type="ARBA" id="ARBA00002412"/>
    </source>
</evidence>
<dbReference type="Pfam" id="PF12921">
    <property type="entry name" value="ATP13"/>
    <property type="match status" value="1"/>
</dbReference>
<feature type="region of interest" description="Disordered" evidence="9">
    <location>
        <begin position="460"/>
        <end position="482"/>
    </location>
</feature>
<reference evidence="11" key="1">
    <citation type="submission" date="2023-07" db="EMBL/GenBank/DDBJ databases">
        <title>A draft genome of Kazachstania heterogenica Y-27499.</title>
        <authorList>
            <person name="Donic C."/>
            <person name="Kralova J.S."/>
            <person name="Fidel L."/>
            <person name="Ben-Dor S."/>
            <person name="Jung S."/>
        </authorList>
    </citation>
    <scope>NUCLEOTIDE SEQUENCE [LARGE SCALE GENOMIC DNA]</scope>
    <source>
        <strain evidence="11">Y27499</strain>
    </source>
</reference>
<keyword evidence="11" id="KW-1185">Reference proteome</keyword>
<evidence type="ECO:0000256" key="7">
    <source>
        <dbReference type="ARBA" id="ARBA00022946"/>
    </source>
</evidence>
<evidence type="ECO:0000256" key="5">
    <source>
        <dbReference type="ARBA" id="ARBA00019258"/>
    </source>
</evidence>
<comment type="subcellular location">
    <subcellularLocation>
        <location evidence="2">Mitochondrion</location>
    </subcellularLocation>
</comment>
<comment type="caution">
    <text evidence="10">The sequence shown here is derived from an EMBL/GenBank/DDBJ whole genome shotgun (WGS) entry which is preliminary data.</text>
</comment>
<comment type="function">
    <text evidence="1">Required for translation of the mitochondrial OLI1 transcript coding for the mitochondrial ATP synthase subunit 9.</text>
</comment>
<accession>A0AAN7WP46</accession>
<comment type="subunit">
    <text evidence="4">Binds to the 5'UTR of the OLI1 mRNA.</text>
</comment>
<name>A0AAN7WP46_9SACH</name>
<evidence type="ECO:0000256" key="4">
    <source>
        <dbReference type="ARBA" id="ARBA00011657"/>
    </source>
</evidence>
<evidence type="ECO:0000256" key="8">
    <source>
        <dbReference type="ARBA" id="ARBA00023128"/>
    </source>
</evidence>
<gene>
    <name evidence="10" type="ORF">RI543_000566</name>
</gene>
<dbReference type="GO" id="GO:0005739">
    <property type="term" value="C:mitochondrion"/>
    <property type="evidence" value="ECO:0007669"/>
    <property type="project" value="UniProtKB-SubCell"/>
</dbReference>
<comment type="similarity">
    <text evidence="3">Belongs to the AEP2 family.</text>
</comment>
<evidence type="ECO:0000256" key="2">
    <source>
        <dbReference type="ARBA" id="ARBA00004173"/>
    </source>
</evidence>
<keyword evidence="8" id="KW-0496">Mitochondrion</keyword>
<dbReference type="InterPro" id="IPR024319">
    <property type="entry name" value="ATPase_expression_mit"/>
</dbReference>
<sequence>MILIKHPILLRVNIPRLYYSINATLESTIQLRYKLYIHPLPSHDQQQAKISSNDTTILQMDNRELLKLLSGDDAPNSISIHSPLFSVLLNKCLSDATRNKKLRTVHAIESFYRIFEKYKREMTNNDYLCYYDLNRLCQYFIDCKQLGKSQKLLDYLFKKNPGSVHNNQFLLNYLNVRSGSDIKLWTLKKYKIFDYMVISQLTSEFNKIKYMSVPIIQSLGYMKNIPSLEQYLKSIWGVTLHDTYIQRDKNEKEEEEFNTTHAMQLNKNDLLYPNEDLLLSIMLSYCYNSKTMVKSFQVLDAFLKKYPDIELTSKFWYNLVSNCLSLTSKKGRNTKNSQTDDTNIIQIWNAMKLWYGNKNIPFNNEVLCRMYTNFKSNNNLYYINDVYEKCIGPFSLSNSNLIPKKCEDTIRMYQRYIVRKNIDRRKYKKSREFIQKWSISLENKMSLLQFYQIRTNIRKKKNRTPRKNEEDDEEDGILSLLW</sequence>
<evidence type="ECO:0000256" key="3">
    <source>
        <dbReference type="ARBA" id="ARBA00009790"/>
    </source>
</evidence>
<evidence type="ECO:0000256" key="9">
    <source>
        <dbReference type="SAM" id="MobiDB-lite"/>
    </source>
</evidence>
<evidence type="ECO:0000313" key="11">
    <source>
        <dbReference type="Proteomes" id="UP001306508"/>
    </source>
</evidence>
<dbReference type="AlphaFoldDB" id="A0AAN7WP46"/>
<organism evidence="10 11">
    <name type="scientific">Arxiozyma heterogenica</name>
    <dbReference type="NCBI Taxonomy" id="278026"/>
    <lineage>
        <taxon>Eukaryota</taxon>
        <taxon>Fungi</taxon>
        <taxon>Dikarya</taxon>
        <taxon>Ascomycota</taxon>
        <taxon>Saccharomycotina</taxon>
        <taxon>Saccharomycetes</taxon>
        <taxon>Saccharomycetales</taxon>
        <taxon>Saccharomycetaceae</taxon>
        <taxon>Arxiozyma</taxon>
    </lineage>
</organism>
<dbReference type="Proteomes" id="UP001306508">
    <property type="component" value="Unassembled WGS sequence"/>
</dbReference>
<evidence type="ECO:0000256" key="6">
    <source>
        <dbReference type="ARBA" id="ARBA00022845"/>
    </source>
</evidence>
<dbReference type="GO" id="GO:0006417">
    <property type="term" value="P:regulation of translation"/>
    <property type="evidence" value="ECO:0007669"/>
    <property type="project" value="UniProtKB-KW"/>
</dbReference>
<proteinExistence type="inferred from homology"/>